<feature type="chain" id="PRO_5032879406" description="Phytocyanin domain-containing protein" evidence="5">
    <location>
        <begin position="23"/>
        <end position="178"/>
    </location>
</feature>
<protein>
    <recommendedName>
        <fullName evidence="6">Phytocyanin domain-containing protein</fullName>
    </recommendedName>
</protein>
<evidence type="ECO:0000256" key="5">
    <source>
        <dbReference type="SAM" id="SignalP"/>
    </source>
</evidence>
<dbReference type="PANTHER" id="PTHR33021">
    <property type="entry name" value="BLUE COPPER PROTEIN"/>
    <property type="match status" value="1"/>
</dbReference>
<dbReference type="Pfam" id="PF02298">
    <property type="entry name" value="Cu_bind_like"/>
    <property type="match status" value="1"/>
</dbReference>
<dbReference type="GO" id="GO:0005886">
    <property type="term" value="C:plasma membrane"/>
    <property type="evidence" value="ECO:0007669"/>
    <property type="project" value="TreeGrafter"/>
</dbReference>
<dbReference type="GO" id="GO:0009055">
    <property type="term" value="F:electron transfer activity"/>
    <property type="evidence" value="ECO:0007669"/>
    <property type="project" value="InterPro"/>
</dbReference>
<keyword evidence="2" id="KW-0325">Glycoprotein</keyword>
<dbReference type="AlphaFoldDB" id="A0A835N2Q9"/>
<sequence>MRSLIIFVVLGAVSLLLPNSDAATYEVGDSTGWIRPSTSSFYSTWASDKTFAIGDNLTFTFTTGEHDVATVSKSDYDNCNVASQNNVLTSGPATITLNTAGDYYFLCTIAGHCSAGQKLAISIAAGSTPSPPGTSPETPSSSPPPPPPPPPPPSAASSLVATFALMFMSIAISFMYFF</sequence>
<accession>A0A835N2Q9</accession>
<evidence type="ECO:0000259" key="6">
    <source>
        <dbReference type="PROSITE" id="PS51485"/>
    </source>
</evidence>
<dbReference type="FunFam" id="2.60.40.420:FF:000034">
    <property type="entry name" value="Cupredoxin superfamily protein"/>
    <property type="match status" value="1"/>
</dbReference>
<keyword evidence="1" id="KW-1015">Disulfide bond</keyword>
<keyword evidence="8" id="KW-1185">Reference proteome</keyword>
<evidence type="ECO:0000256" key="1">
    <source>
        <dbReference type="ARBA" id="ARBA00023157"/>
    </source>
</evidence>
<feature type="compositionally biased region" description="Pro residues" evidence="3">
    <location>
        <begin position="141"/>
        <end position="154"/>
    </location>
</feature>
<name>A0A835N2Q9_9ROSI</name>
<dbReference type="InterPro" id="IPR008972">
    <property type="entry name" value="Cupredoxin"/>
</dbReference>
<dbReference type="InterPro" id="IPR003245">
    <property type="entry name" value="Phytocyanin_dom"/>
</dbReference>
<comment type="caution">
    <text evidence="7">The sequence shown here is derived from an EMBL/GenBank/DDBJ whole genome shotgun (WGS) entry which is preliminary data.</text>
</comment>
<dbReference type="Proteomes" id="UP000657918">
    <property type="component" value="Unassembled WGS sequence"/>
</dbReference>
<feature type="domain" description="Phytocyanin" evidence="6">
    <location>
        <begin position="23"/>
        <end position="125"/>
    </location>
</feature>
<reference evidence="7 8" key="1">
    <citation type="submission" date="2020-10" db="EMBL/GenBank/DDBJ databases">
        <title>Plant Genome Project.</title>
        <authorList>
            <person name="Zhang R.-G."/>
        </authorList>
    </citation>
    <scope>NUCLEOTIDE SEQUENCE [LARGE SCALE GENOMIC DNA]</scope>
    <source>
        <strain evidence="7">FAFU-HL-1</strain>
        <tissue evidence="7">Leaf</tissue>
    </source>
</reference>
<feature type="signal peptide" evidence="5">
    <location>
        <begin position="1"/>
        <end position="22"/>
    </location>
</feature>
<keyword evidence="4" id="KW-0812">Transmembrane</keyword>
<dbReference type="OrthoDB" id="5421909at2759"/>
<evidence type="ECO:0000256" key="2">
    <source>
        <dbReference type="ARBA" id="ARBA00023180"/>
    </source>
</evidence>
<organism evidence="7 8">
    <name type="scientific">Salix dunnii</name>
    <dbReference type="NCBI Taxonomy" id="1413687"/>
    <lineage>
        <taxon>Eukaryota</taxon>
        <taxon>Viridiplantae</taxon>
        <taxon>Streptophyta</taxon>
        <taxon>Embryophyta</taxon>
        <taxon>Tracheophyta</taxon>
        <taxon>Spermatophyta</taxon>
        <taxon>Magnoliopsida</taxon>
        <taxon>eudicotyledons</taxon>
        <taxon>Gunneridae</taxon>
        <taxon>Pentapetalae</taxon>
        <taxon>rosids</taxon>
        <taxon>fabids</taxon>
        <taxon>Malpighiales</taxon>
        <taxon>Salicaceae</taxon>
        <taxon>Saliceae</taxon>
        <taxon>Salix</taxon>
    </lineage>
</organism>
<keyword evidence="4" id="KW-1133">Transmembrane helix</keyword>
<dbReference type="Gene3D" id="2.60.40.420">
    <property type="entry name" value="Cupredoxins - blue copper proteins"/>
    <property type="match status" value="1"/>
</dbReference>
<gene>
    <name evidence="7" type="ORF">SADUNF_Sadunf06G0050500</name>
</gene>
<keyword evidence="5" id="KW-0732">Signal</keyword>
<dbReference type="PANTHER" id="PTHR33021:SF488">
    <property type="entry name" value="PHYTOCYANIN DOMAIN-CONTAINING PROTEIN"/>
    <property type="match status" value="1"/>
</dbReference>
<dbReference type="SUPFAM" id="SSF49503">
    <property type="entry name" value="Cupredoxins"/>
    <property type="match status" value="1"/>
</dbReference>
<evidence type="ECO:0000313" key="7">
    <source>
        <dbReference type="EMBL" id="KAF9679778.1"/>
    </source>
</evidence>
<evidence type="ECO:0000256" key="4">
    <source>
        <dbReference type="SAM" id="Phobius"/>
    </source>
</evidence>
<evidence type="ECO:0000256" key="3">
    <source>
        <dbReference type="SAM" id="MobiDB-lite"/>
    </source>
</evidence>
<feature type="transmembrane region" description="Helical" evidence="4">
    <location>
        <begin position="155"/>
        <end position="177"/>
    </location>
</feature>
<feature type="region of interest" description="Disordered" evidence="3">
    <location>
        <begin position="125"/>
        <end position="155"/>
    </location>
</feature>
<dbReference type="CDD" id="cd13920">
    <property type="entry name" value="Stellacyanin"/>
    <property type="match status" value="1"/>
</dbReference>
<keyword evidence="4" id="KW-0472">Membrane</keyword>
<dbReference type="EMBL" id="JADGMS010000006">
    <property type="protein sequence ID" value="KAF9679778.1"/>
    <property type="molecule type" value="Genomic_DNA"/>
</dbReference>
<dbReference type="PROSITE" id="PS51485">
    <property type="entry name" value="PHYTOCYANIN"/>
    <property type="match status" value="1"/>
</dbReference>
<proteinExistence type="predicted"/>
<evidence type="ECO:0000313" key="8">
    <source>
        <dbReference type="Proteomes" id="UP000657918"/>
    </source>
</evidence>
<dbReference type="InterPro" id="IPR039391">
    <property type="entry name" value="Phytocyanin-like"/>
</dbReference>